<dbReference type="AlphaFoldDB" id="A0A161SAN6"/>
<dbReference type="EMBL" id="LQNU01000043">
    <property type="protein sequence ID" value="KZE82734.1"/>
    <property type="molecule type" value="Genomic_DNA"/>
</dbReference>
<evidence type="ECO:0000313" key="3">
    <source>
        <dbReference type="Proteomes" id="UP000076630"/>
    </source>
</evidence>
<keyword evidence="3" id="KW-1185">Reference proteome</keyword>
<evidence type="ECO:0000259" key="1">
    <source>
        <dbReference type="Pfam" id="PF14080"/>
    </source>
</evidence>
<comment type="caution">
    <text evidence="2">The sequence shown here is derived from an EMBL/GenBank/DDBJ whole genome shotgun (WGS) entry which is preliminary data.</text>
</comment>
<reference evidence="2 3" key="1">
    <citation type="submission" date="2016-01" db="EMBL/GenBank/DDBJ databases">
        <title>Whole genome sequencing of Myroides marinus L41.</title>
        <authorList>
            <person name="Hong K.W."/>
        </authorList>
    </citation>
    <scope>NUCLEOTIDE SEQUENCE [LARGE SCALE GENOMIC DNA]</scope>
    <source>
        <strain evidence="2 3">L41</strain>
    </source>
</reference>
<protein>
    <recommendedName>
        <fullName evidence="1">DUF4261 domain-containing protein</fullName>
    </recommendedName>
</protein>
<name>A0A161SAN6_9FLAO</name>
<proteinExistence type="predicted"/>
<organism evidence="2 3">
    <name type="scientific">Myroides marinus</name>
    <dbReference type="NCBI Taxonomy" id="703342"/>
    <lineage>
        <taxon>Bacteria</taxon>
        <taxon>Pseudomonadati</taxon>
        <taxon>Bacteroidota</taxon>
        <taxon>Flavobacteriia</taxon>
        <taxon>Flavobacteriales</taxon>
        <taxon>Flavobacteriaceae</taxon>
        <taxon>Myroides</taxon>
    </lineage>
</organism>
<dbReference type="OrthoDB" id="4827574at2"/>
<dbReference type="Pfam" id="PF14080">
    <property type="entry name" value="DUF4261"/>
    <property type="match status" value="1"/>
</dbReference>
<feature type="domain" description="DUF4261" evidence="1">
    <location>
        <begin position="189"/>
        <end position="262"/>
    </location>
</feature>
<dbReference type="InterPro" id="IPR025357">
    <property type="entry name" value="DUF4261"/>
</dbReference>
<sequence length="264" mass="30002">MGLFDFFRKKEKPQESTVESKLLLSMPMFKNGDRYSIEQVIAHLKKQWGMKVDGDDYSDDTAILTIEGSMVAIAYMSAAIPREDIEATAKYTYSWPTAMEDLEGMSGHVIVSVMVSDKSTYDRYMLMSKVLYSILVTSNAVGVYQGGQTLLISREEYLSYEDRLMENDTPLTLWVYIGIRAEHEETTLYTYGMEEFGFKELEIIQARMATGDAFSFLCNVCCYVLENNVIFRDGETFGYTEEQRISITLSKGVNLNGETLKLGL</sequence>
<accession>A0A161SAN6</accession>
<gene>
    <name evidence="2" type="ORF">AV926_06405</name>
</gene>
<dbReference type="RefSeq" id="WP_038988081.1">
    <property type="nucleotide sequence ID" value="NZ_JWJO01000077.1"/>
</dbReference>
<evidence type="ECO:0000313" key="2">
    <source>
        <dbReference type="EMBL" id="KZE82734.1"/>
    </source>
</evidence>
<dbReference type="Proteomes" id="UP000076630">
    <property type="component" value="Unassembled WGS sequence"/>
</dbReference>